<evidence type="ECO:0000256" key="13">
    <source>
        <dbReference type="ARBA" id="ARBA00074306"/>
    </source>
</evidence>
<proteinExistence type="inferred from homology"/>
<evidence type="ECO:0000256" key="14">
    <source>
        <dbReference type="PROSITE-ProRule" id="PRU00169"/>
    </source>
</evidence>
<dbReference type="InterPro" id="IPR036890">
    <property type="entry name" value="HATPase_C_sf"/>
</dbReference>
<dbReference type="InterPro" id="IPR001789">
    <property type="entry name" value="Sig_transdc_resp-reg_receiver"/>
</dbReference>
<keyword evidence="9 20" id="KW-0418">Kinase</keyword>
<evidence type="ECO:0000256" key="5">
    <source>
        <dbReference type="ARBA" id="ARBA00022475"/>
    </source>
</evidence>
<dbReference type="SUPFAM" id="SSF47384">
    <property type="entry name" value="Homodimeric domain of signal transducing histidine kinase"/>
    <property type="match status" value="1"/>
</dbReference>
<dbReference type="EC" id="2.7.13.3" evidence="4"/>
<evidence type="ECO:0000256" key="9">
    <source>
        <dbReference type="ARBA" id="ARBA00022777"/>
    </source>
</evidence>
<keyword evidence="16" id="KW-0812">Transmembrane</keyword>
<dbReference type="PRINTS" id="PR00344">
    <property type="entry name" value="BCTRLSENSOR"/>
</dbReference>
<dbReference type="GO" id="GO:0000155">
    <property type="term" value="F:phosphorelay sensor kinase activity"/>
    <property type="evidence" value="ECO:0007669"/>
    <property type="project" value="InterPro"/>
</dbReference>
<dbReference type="CDD" id="cd06225">
    <property type="entry name" value="HAMP"/>
    <property type="match status" value="1"/>
</dbReference>
<dbReference type="Gene3D" id="1.10.287.130">
    <property type="match status" value="1"/>
</dbReference>
<keyword evidence="10" id="KW-0067">ATP-binding</keyword>
<evidence type="ECO:0000313" key="21">
    <source>
        <dbReference type="Proteomes" id="UP000288623"/>
    </source>
</evidence>
<keyword evidence="8" id="KW-0547">Nucleotide-binding</keyword>
<dbReference type="CDD" id="cd00082">
    <property type="entry name" value="HisKA"/>
    <property type="match status" value="1"/>
</dbReference>
<dbReference type="PROSITE" id="PS50110">
    <property type="entry name" value="RESPONSE_REGULATORY"/>
    <property type="match status" value="1"/>
</dbReference>
<keyword evidence="12 16" id="KW-0472">Membrane</keyword>
<evidence type="ECO:0000256" key="11">
    <source>
        <dbReference type="ARBA" id="ARBA00023012"/>
    </source>
</evidence>
<dbReference type="Gene3D" id="6.10.340.10">
    <property type="match status" value="1"/>
</dbReference>
<evidence type="ECO:0000256" key="12">
    <source>
        <dbReference type="ARBA" id="ARBA00023136"/>
    </source>
</evidence>
<dbReference type="InterPro" id="IPR004358">
    <property type="entry name" value="Sig_transdc_His_kin-like_C"/>
</dbReference>
<dbReference type="Gene3D" id="3.30.565.10">
    <property type="entry name" value="Histidine kinase-like ATPase, C-terminal domain"/>
    <property type="match status" value="1"/>
</dbReference>
<protein>
    <recommendedName>
        <fullName evidence="13">Circadian input-output histidine kinase CikA</fullName>
        <ecNumber evidence="4">2.7.13.3</ecNumber>
    </recommendedName>
</protein>
<dbReference type="OrthoDB" id="9809348at2"/>
<feature type="transmembrane region" description="Helical" evidence="16">
    <location>
        <begin position="27"/>
        <end position="48"/>
    </location>
</feature>
<evidence type="ECO:0000256" key="1">
    <source>
        <dbReference type="ARBA" id="ARBA00000085"/>
    </source>
</evidence>
<dbReference type="CDD" id="cd19410">
    <property type="entry name" value="HK9-like_sensor"/>
    <property type="match status" value="1"/>
</dbReference>
<evidence type="ECO:0000256" key="7">
    <source>
        <dbReference type="ARBA" id="ARBA00022679"/>
    </source>
</evidence>
<evidence type="ECO:0000259" key="18">
    <source>
        <dbReference type="PROSITE" id="PS50110"/>
    </source>
</evidence>
<dbReference type="Pfam" id="PF00512">
    <property type="entry name" value="HisKA"/>
    <property type="match status" value="1"/>
</dbReference>
<dbReference type="InterPro" id="IPR005467">
    <property type="entry name" value="His_kinase_dom"/>
</dbReference>
<dbReference type="InterPro" id="IPR007891">
    <property type="entry name" value="CHASE3"/>
</dbReference>
<dbReference type="InterPro" id="IPR029016">
    <property type="entry name" value="GAF-like_dom_sf"/>
</dbReference>
<dbReference type="PROSITE" id="PS50885">
    <property type="entry name" value="HAMP"/>
    <property type="match status" value="1"/>
</dbReference>
<dbReference type="PROSITE" id="PS50109">
    <property type="entry name" value="HIS_KIN"/>
    <property type="match status" value="1"/>
</dbReference>
<dbReference type="GO" id="GO:0009927">
    <property type="term" value="F:histidine phosphotransfer kinase activity"/>
    <property type="evidence" value="ECO:0007669"/>
    <property type="project" value="TreeGrafter"/>
</dbReference>
<dbReference type="SMART" id="SM00448">
    <property type="entry name" value="REC"/>
    <property type="match status" value="1"/>
</dbReference>
<sequence length="920" mass="103915">MLYFINLERKVGNNVNFKIRSKITSGYIALILCLIIGVIVVGFQVSTLQTERNKLMTNTAKVQTLLSTLENHTLNMNRSQRGYIVTGKDSYLDPYREAKANWEDNWNELNVLMEGRPDQQESLDSVKTHITRWIETAGEPSINLKRNNDEAGIKKFYREEVGRSEIQSTMATLGKIRSDEISHLASEAKKLDNVNNKIVFTLGLFLFIAAIVAIFFSSFISKSITNTITGTTAAIRHIAQEKGTFTSRIPITTKDEVRDLAVATNDLLDDLENREWVRSNATQVVKNYQGIDAIKQLTSIFLSQVARITRASYGSLYVRNDKEGKIFEQQTSFANSYTKIGRETIALGEGLAGQAALERRVIHLTDTTGYQMISTSLGDMPPKEVIILPITFEEKTIAILELATVNAFEKLDRIFLKEVVSSLGLTINSVLTRMEVVQLLNESRAMSEELQAQTEELQTQSEELQTQSEELQAQTEELTNINEQLEERTREAEEKTAELEITKSDLERNAEELIQSSKYKSEFLANMSHELRTPLNSILILSEMLAENAKAENQEEDEEFARVINSSGKDLLNLINDILDLSKIEAGKLEMIYEEVNINELPLYLKQSFTHFSNDKDVVFNVVKEDDVADVIHTDHKRFQQILKNLLSNAFKFTEHGSVNVHLYNPSLTKEQQRISEQWLAISVTDTGIGIPKEKHELIFESFQQADGATVRKYGGTGLGLSICKEFAQLLGGTITLDSTEGEGSTFTLYIPSLQTGLPNNVEMPAESIFEVPSVEETPDATQTDMPAIVEENFFKNKRVLIVDDDERNIFALEKTLQQHGMIVDSVRNGRECLNFIEKDRHVDVILMDIMMPELDGYDTMQILREDMNIELPIIALTAKAMKSDREKCIAAGATDYISKPLNLEQLFSVLRVWLTTEVM</sequence>
<evidence type="ECO:0000256" key="3">
    <source>
        <dbReference type="ARBA" id="ARBA00006402"/>
    </source>
</evidence>
<evidence type="ECO:0000256" key="2">
    <source>
        <dbReference type="ARBA" id="ARBA00004651"/>
    </source>
</evidence>
<accession>A0A433RXS2</accession>
<evidence type="ECO:0000313" key="20">
    <source>
        <dbReference type="EMBL" id="RUS58116.1"/>
    </source>
</evidence>
<dbReference type="InterPro" id="IPR003660">
    <property type="entry name" value="HAMP_dom"/>
</dbReference>
<keyword evidence="15" id="KW-0175">Coiled coil</keyword>
<feature type="transmembrane region" description="Helical" evidence="16">
    <location>
        <begin position="198"/>
        <end position="220"/>
    </location>
</feature>
<comment type="subcellular location">
    <subcellularLocation>
        <location evidence="2">Cell membrane</location>
        <topology evidence="2">Multi-pass membrane protein</topology>
    </subcellularLocation>
</comment>
<dbReference type="EMBL" id="JTFC01000008">
    <property type="protein sequence ID" value="RUS58116.1"/>
    <property type="molecule type" value="Genomic_DNA"/>
</dbReference>
<dbReference type="SMART" id="SM00304">
    <property type="entry name" value="HAMP"/>
    <property type="match status" value="1"/>
</dbReference>
<dbReference type="InterPro" id="IPR036097">
    <property type="entry name" value="HisK_dim/P_sf"/>
</dbReference>
<dbReference type="Pfam" id="PF02518">
    <property type="entry name" value="HATPase_c"/>
    <property type="match status" value="1"/>
</dbReference>
<evidence type="ECO:0000256" key="15">
    <source>
        <dbReference type="SAM" id="Coils"/>
    </source>
</evidence>
<dbReference type="CDD" id="cd16922">
    <property type="entry name" value="HATPase_EvgS-ArcB-TorS-like"/>
    <property type="match status" value="1"/>
</dbReference>
<reference evidence="20 21" key="1">
    <citation type="submission" date="2014-11" db="EMBL/GenBank/DDBJ databases">
        <title>Genome sequence and analysis of novel Kurthia sp.</title>
        <authorList>
            <person name="Lawson J.N."/>
            <person name="Gonzalez J.E."/>
            <person name="Rinauldi L."/>
            <person name="Xuan Z."/>
            <person name="Firman A."/>
            <person name="Shaddox L."/>
            <person name="Trudeau A."/>
            <person name="Shah S."/>
            <person name="Reiman D."/>
        </authorList>
    </citation>
    <scope>NUCLEOTIDE SEQUENCE [LARGE SCALE GENOMIC DNA]</scope>
    <source>
        <strain evidence="20 21">3B1D</strain>
    </source>
</reference>
<dbReference type="Gene3D" id="3.40.50.2300">
    <property type="match status" value="1"/>
</dbReference>
<evidence type="ECO:0000256" key="4">
    <source>
        <dbReference type="ARBA" id="ARBA00012438"/>
    </source>
</evidence>
<feature type="domain" description="Histidine kinase" evidence="17">
    <location>
        <begin position="526"/>
        <end position="755"/>
    </location>
</feature>
<keyword evidence="5" id="KW-1003">Cell membrane</keyword>
<dbReference type="GO" id="GO:0005886">
    <property type="term" value="C:plasma membrane"/>
    <property type="evidence" value="ECO:0007669"/>
    <property type="project" value="UniProtKB-SubCell"/>
</dbReference>
<keyword evidence="21" id="KW-1185">Reference proteome</keyword>
<evidence type="ECO:0000259" key="17">
    <source>
        <dbReference type="PROSITE" id="PS50109"/>
    </source>
</evidence>
<gene>
    <name evidence="20" type="ORF">QI30_02160</name>
</gene>
<feature type="modified residue" description="4-aspartylphosphate" evidence="14">
    <location>
        <position position="849"/>
    </location>
</feature>
<dbReference type="Proteomes" id="UP000288623">
    <property type="component" value="Unassembled WGS sequence"/>
</dbReference>
<evidence type="ECO:0000259" key="19">
    <source>
        <dbReference type="PROSITE" id="PS50885"/>
    </source>
</evidence>
<feature type="domain" description="Response regulatory" evidence="18">
    <location>
        <begin position="799"/>
        <end position="915"/>
    </location>
</feature>
<dbReference type="AlphaFoldDB" id="A0A433RXS2"/>
<dbReference type="InterPro" id="IPR003594">
    <property type="entry name" value="HATPase_dom"/>
</dbReference>
<keyword evidence="6 14" id="KW-0597">Phosphoprotein</keyword>
<dbReference type="Gene3D" id="3.30.450.40">
    <property type="match status" value="1"/>
</dbReference>
<dbReference type="SUPFAM" id="SSF55781">
    <property type="entry name" value="GAF domain-like"/>
    <property type="match status" value="1"/>
</dbReference>
<dbReference type="Pfam" id="PF13185">
    <property type="entry name" value="GAF_2"/>
    <property type="match status" value="1"/>
</dbReference>
<dbReference type="CDD" id="cd17546">
    <property type="entry name" value="REC_hyHK_CKI1_RcsC-like"/>
    <property type="match status" value="1"/>
</dbReference>
<dbReference type="FunFam" id="1.10.287.130:FF:000001">
    <property type="entry name" value="Two-component sensor histidine kinase"/>
    <property type="match status" value="1"/>
</dbReference>
<evidence type="ECO:0000256" key="6">
    <source>
        <dbReference type="ARBA" id="ARBA00022553"/>
    </source>
</evidence>
<evidence type="ECO:0000256" key="16">
    <source>
        <dbReference type="SAM" id="Phobius"/>
    </source>
</evidence>
<comment type="similarity">
    <text evidence="3">In the N-terminal section; belongs to the phytochrome family.</text>
</comment>
<dbReference type="InterPro" id="IPR011006">
    <property type="entry name" value="CheY-like_superfamily"/>
</dbReference>
<keyword evidence="7" id="KW-0808">Transferase</keyword>
<dbReference type="SMART" id="SM00388">
    <property type="entry name" value="HisKA"/>
    <property type="match status" value="1"/>
</dbReference>
<organism evidence="20 21">
    <name type="scientific">Candidatus Kurthia intestinigallinarum</name>
    <dbReference type="NCBI Taxonomy" id="1562256"/>
    <lineage>
        <taxon>Bacteria</taxon>
        <taxon>Bacillati</taxon>
        <taxon>Bacillota</taxon>
        <taxon>Bacilli</taxon>
        <taxon>Bacillales</taxon>
        <taxon>Caryophanaceae</taxon>
        <taxon>Kurthia</taxon>
    </lineage>
</organism>
<feature type="coiled-coil region" evidence="15">
    <location>
        <begin position="436"/>
        <end position="516"/>
    </location>
</feature>
<dbReference type="FunFam" id="3.30.565.10:FF:000010">
    <property type="entry name" value="Sensor histidine kinase RcsC"/>
    <property type="match status" value="1"/>
</dbReference>
<comment type="catalytic activity">
    <reaction evidence="1">
        <text>ATP + protein L-histidine = ADP + protein N-phospho-L-histidine.</text>
        <dbReference type="EC" id="2.7.13.3"/>
    </reaction>
</comment>
<name>A0A433RXS2_9BACL</name>
<dbReference type="SMART" id="SM00387">
    <property type="entry name" value="HATPase_c"/>
    <property type="match status" value="1"/>
</dbReference>
<dbReference type="InterPro" id="IPR003661">
    <property type="entry name" value="HisK_dim/P_dom"/>
</dbReference>
<evidence type="ECO:0000256" key="8">
    <source>
        <dbReference type="ARBA" id="ARBA00022741"/>
    </source>
</evidence>
<dbReference type="SUPFAM" id="SSF52172">
    <property type="entry name" value="CheY-like"/>
    <property type="match status" value="1"/>
</dbReference>
<dbReference type="SUPFAM" id="SSF55874">
    <property type="entry name" value="ATPase domain of HSP90 chaperone/DNA topoisomerase II/histidine kinase"/>
    <property type="match status" value="1"/>
</dbReference>
<dbReference type="InterPro" id="IPR003018">
    <property type="entry name" value="GAF"/>
</dbReference>
<evidence type="ECO:0000256" key="10">
    <source>
        <dbReference type="ARBA" id="ARBA00022840"/>
    </source>
</evidence>
<dbReference type="Pfam" id="PF00072">
    <property type="entry name" value="Response_reg"/>
    <property type="match status" value="1"/>
</dbReference>
<dbReference type="GO" id="GO:0005524">
    <property type="term" value="F:ATP binding"/>
    <property type="evidence" value="ECO:0007669"/>
    <property type="project" value="UniProtKB-KW"/>
</dbReference>
<dbReference type="PANTHER" id="PTHR43047">
    <property type="entry name" value="TWO-COMPONENT HISTIDINE PROTEIN KINASE"/>
    <property type="match status" value="1"/>
</dbReference>
<keyword evidence="11" id="KW-0902">Two-component regulatory system</keyword>
<dbReference type="PANTHER" id="PTHR43047:SF72">
    <property type="entry name" value="OSMOSENSING HISTIDINE PROTEIN KINASE SLN1"/>
    <property type="match status" value="1"/>
</dbReference>
<keyword evidence="16" id="KW-1133">Transmembrane helix</keyword>
<comment type="caution">
    <text evidence="20">The sequence shown here is derived from an EMBL/GenBank/DDBJ whole genome shotgun (WGS) entry which is preliminary data.</text>
</comment>
<dbReference type="Pfam" id="PF05227">
    <property type="entry name" value="CHASE3"/>
    <property type="match status" value="1"/>
</dbReference>
<feature type="domain" description="HAMP" evidence="19">
    <location>
        <begin position="222"/>
        <end position="276"/>
    </location>
</feature>